<evidence type="ECO:0000313" key="1">
    <source>
        <dbReference type="EMBL" id="CAN0508090.1"/>
    </source>
</evidence>
<organism evidence="1 2">
    <name type="scientific">Rangifer tarandus platyrhynchus</name>
    <name type="common">Svalbard reindeer</name>
    <dbReference type="NCBI Taxonomy" id="3082113"/>
    <lineage>
        <taxon>Eukaryota</taxon>
        <taxon>Metazoa</taxon>
        <taxon>Chordata</taxon>
        <taxon>Craniata</taxon>
        <taxon>Vertebrata</taxon>
        <taxon>Euteleostomi</taxon>
        <taxon>Mammalia</taxon>
        <taxon>Eutheria</taxon>
        <taxon>Laurasiatheria</taxon>
        <taxon>Artiodactyla</taxon>
        <taxon>Ruminantia</taxon>
        <taxon>Pecora</taxon>
        <taxon>Cervidae</taxon>
        <taxon>Odocoileinae</taxon>
        <taxon>Rangifer</taxon>
    </lineage>
</organism>
<accession>A0AC59ZTQ9</accession>
<dbReference type="Proteomes" id="UP001162501">
    <property type="component" value="Chromosome 4"/>
</dbReference>
<name>A0AC59ZTQ9_RANTA</name>
<gene>
    <name evidence="1" type="ORF">MRATA1EN22A_LOCUS22782</name>
</gene>
<proteinExistence type="predicted"/>
<evidence type="ECO:0000313" key="2">
    <source>
        <dbReference type="Proteomes" id="UP001162501"/>
    </source>
</evidence>
<dbReference type="EMBL" id="OX596088">
    <property type="protein sequence ID" value="CAN0508090.1"/>
    <property type="molecule type" value="Genomic_DNA"/>
</dbReference>
<reference evidence="1" key="2">
    <citation type="submission" date="2025-03" db="EMBL/GenBank/DDBJ databases">
        <authorList>
            <consortium name="ELIXIR-Norway"/>
            <consortium name="Elixir Norway"/>
        </authorList>
    </citation>
    <scope>NUCLEOTIDE SEQUENCE</scope>
</reference>
<sequence>MKALSCILLLALKTWALNGQGKHFLSHHSRILGDVRAAGWIAGKRVPTQSSASLGKHGADHPRNPPLRTRSAGPAVRTPRALRRGSVPCGHQWARALPTASPSPEPPRRRGPAPHTAALQAPRTDPQCHSARQLRPNFFVLLLATVEVL</sequence>
<reference evidence="1" key="1">
    <citation type="submission" date="2023-05" db="EMBL/GenBank/DDBJ databases">
        <authorList>
            <consortium name="ELIXIR-Norway"/>
        </authorList>
    </citation>
    <scope>NUCLEOTIDE SEQUENCE</scope>
</reference>
<protein>
    <submittedName>
        <fullName evidence="1">Uncharacterized protein</fullName>
    </submittedName>
</protein>